<dbReference type="GO" id="GO:0006004">
    <property type="term" value="P:fucose metabolic process"/>
    <property type="evidence" value="ECO:0007669"/>
    <property type="project" value="InterPro"/>
</dbReference>
<dbReference type="EMBL" id="MUGS01000051">
    <property type="protein sequence ID" value="OXG00816.1"/>
    <property type="molecule type" value="Genomic_DNA"/>
</dbReference>
<dbReference type="InterPro" id="IPR017853">
    <property type="entry name" value="GH"/>
</dbReference>
<dbReference type="InterPro" id="IPR013780">
    <property type="entry name" value="Glyco_hydro_b"/>
</dbReference>
<gene>
    <name evidence="8" type="ORF">B0A64_19525</name>
</gene>
<dbReference type="Gene3D" id="2.60.40.1180">
    <property type="entry name" value="Golgi alpha-mannosidase II"/>
    <property type="match status" value="1"/>
</dbReference>
<dbReference type="Gene3D" id="2.60.120.260">
    <property type="entry name" value="Galactose-binding domain-like"/>
    <property type="match status" value="2"/>
</dbReference>
<name>A0A227NV82_9FLAO</name>
<comment type="caution">
    <text evidence="8">The sequence shown here is derived from an EMBL/GenBank/DDBJ whole genome shotgun (WGS) entry which is preliminary data.</text>
</comment>
<dbReference type="EC" id="3.2.1.51" evidence="3"/>
<dbReference type="SUPFAM" id="SSF49785">
    <property type="entry name" value="Galactose-binding domain-like"/>
    <property type="match status" value="2"/>
</dbReference>
<comment type="similarity">
    <text evidence="2">Belongs to the glycosyl hydrolase 29 family.</text>
</comment>
<evidence type="ECO:0000256" key="6">
    <source>
        <dbReference type="ARBA" id="ARBA00023295"/>
    </source>
</evidence>
<evidence type="ECO:0000313" key="9">
    <source>
        <dbReference type="Proteomes" id="UP000214684"/>
    </source>
</evidence>
<dbReference type="Pfam" id="PF10091">
    <property type="entry name" value="Glycoamylase"/>
    <property type="match status" value="1"/>
</dbReference>
<reference evidence="8 9" key="1">
    <citation type="submission" date="2016-11" db="EMBL/GenBank/DDBJ databases">
        <title>Whole genomes of Flavobacteriaceae.</title>
        <authorList>
            <person name="Stine C."/>
            <person name="Li C."/>
            <person name="Tadesse D."/>
        </authorList>
    </citation>
    <scope>NUCLEOTIDE SEQUENCE [LARGE SCALE GENOMIC DNA]</scope>
    <source>
        <strain evidence="8 9">DSM 24704</strain>
    </source>
</reference>
<dbReference type="PROSITE" id="PS50853">
    <property type="entry name" value="FN3"/>
    <property type="match status" value="1"/>
</dbReference>
<dbReference type="SUPFAM" id="SSF51445">
    <property type="entry name" value="(Trans)glycosidases"/>
    <property type="match status" value="1"/>
</dbReference>
<evidence type="ECO:0000256" key="2">
    <source>
        <dbReference type="ARBA" id="ARBA00007951"/>
    </source>
</evidence>
<comment type="function">
    <text evidence="1">Alpha-L-fucosidase is responsible for hydrolyzing the alpha-1,6-linked fucose joined to the reducing-end N-acetylglucosamine of the carbohydrate moieties of glycoproteins.</text>
</comment>
<dbReference type="PANTHER" id="PTHR10030:SF37">
    <property type="entry name" value="ALPHA-L-FUCOSIDASE-RELATED"/>
    <property type="match status" value="1"/>
</dbReference>
<dbReference type="Gene3D" id="3.20.20.80">
    <property type="entry name" value="Glycosidases"/>
    <property type="match status" value="1"/>
</dbReference>
<evidence type="ECO:0000313" key="8">
    <source>
        <dbReference type="EMBL" id="OXG00816.1"/>
    </source>
</evidence>
<dbReference type="Gene3D" id="2.60.40.10">
    <property type="entry name" value="Immunoglobulins"/>
    <property type="match status" value="1"/>
</dbReference>
<sequence length="1421" mass="159980">MKESTSIPMLTDEELLTKTQQYTFKYFWDYASSSGMVYERLPVSGTAGNRVTSGGSGFGVMAILVGIERGFITREQGRQRIEGIVDFLTNSATNYKGAFAHWINATTGETIPFSTDDNGGDLVETSYMMQGLITARQYFNQPTLPEQDLVVKINILWNNVDWDYFTFGSDKLYWHCNNALQNVIQLQIVGWNECMITYLLAIASPTHAINPGLWQSGWSSGSSYKTKNQKFYDITLPIGKGSAKGGPLFFSHYSFLGFNPKNLRDSYNDVNYFQQNQAHTLINRAYCEENPLEYTGYGAKKAWGLTSSDGDTGYSSHSPGNDTGVIAPTAAISSMPYTPKESLAALRYFHEQLGTKIWNEKAGFIDSFNETANWLDGSYLAIDQGPIICMIENYRSGLLWDYFMSAPEIQSTLGKLQFTPDYYPRPIIREPLLFDNFENGQINFTAKININPVGSMQITVVDNPDKTGSNQSNKVLQFTRLDNTIKWAGFFCTPNEPLSEYKYLYLKYYRNNPNSQIRLSVTNEFLSQSPLDKQNEWGVAVFDLLSNKVKDITVFGIQPDFTDSRAIGDIIYIDELTFSDTEIDINPFYNNNPQELKATNVQTNTISLSWNLLPGITSYDVFKEGVFYQNVTLNSITINDLNSFDIYYFTVRGRDDNQNLFTKMSTSLYVATQETKAHKDERMAWWREACFGLFLHWGTYAGLAGHYTGPTLMKSGTGIGPDYWMQDYYSCYRPEWVNPDGTIKIDPATGQPYERGQYAEWIMFAAQIPRTEYETRWQQNFTAQNFNASQWVRMAKDAGMKYIVITAKHHEGFTLMHTHHVGYNIEDHTNISADILKDLVTEAHAAGLKIGFYYSQCLDWMNPGGMGWIPQNTTPSHEASYEDSSQYTDNIVVPHIQTMINDYGIDLIWWDMGGSNTPEFRYRMMKAIKNIPGSDRLIFNNRMEDGLTADFRTPEQNIPNMPPNGDGTDWETCMTMNDNWGYDAYDTRWKTETDLIQKLIDIVSKGGNFLLNVGPEADGTFPPEAINRLDGFAAWMVINKMGIEKAQSSPYTKQLSWGRATRKIIDATQYLYLHVFADNWPEDGNLAVPDLLDGSIVKAYFLADTTKTALNIAPNDNASGYIIPVPENPLDSISTTIVLEMSGVVDLLISFVKQSKNGTLNLNAVDATATGLSIENGPLYNLGSWTNDASYATWHVEVIQAGNFVLDAVVAGYSGQFVLKINGIDQVPYPFTITTSGLSNYQSLSLGTVNLPAGVYDIELHRIANGGWDPVNVRQISIHLPVDTTPIVTQNTDKTLVLPAQSAVLHGSGIKIENAPNYNIGAWTDAAAYVAWRVKVNEAGIYHWKSELAGISGKFQLMIKDNLSITYSFTTINNSFTNYQIKELGDIYLEEGIYYIELHRISNGGWDPVNVRNITFYQELL</sequence>
<dbReference type="GO" id="GO:0016139">
    <property type="term" value="P:glycoside catabolic process"/>
    <property type="evidence" value="ECO:0007669"/>
    <property type="project" value="TreeGrafter"/>
</dbReference>
<dbReference type="InterPro" id="IPR036116">
    <property type="entry name" value="FN3_sf"/>
</dbReference>
<dbReference type="Pfam" id="PF01120">
    <property type="entry name" value="Alpha_L_fucos"/>
    <property type="match status" value="1"/>
</dbReference>
<keyword evidence="5" id="KW-0378">Hydrolase</keyword>
<proteinExistence type="inferred from homology"/>
<dbReference type="Gene3D" id="1.50.10.140">
    <property type="match status" value="1"/>
</dbReference>
<dbReference type="InterPro" id="IPR003961">
    <property type="entry name" value="FN3_dom"/>
</dbReference>
<evidence type="ECO:0000256" key="5">
    <source>
        <dbReference type="ARBA" id="ARBA00022801"/>
    </source>
</evidence>
<dbReference type="GO" id="GO:0004560">
    <property type="term" value="F:alpha-L-fucosidase activity"/>
    <property type="evidence" value="ECO:0007669"/>
    <property type="project" value="InterPro"/>
</dbReference>
<evidence type="ECO:0000259" key="7">
    <source>
        <dbReference type="PROSITE" id="PS50853"/>
    </source>
</evidence>
<dbReference type="PANTHER" id="PTHR10030">
    <property type="entry name" value="ALPHA-L-FUCOSIDASE"/>
    <property type="match status" value="1"/>
</dbReference>
<dbReference type="InterPro" id="IPR016286">
    <property type="entry name" value="FUC_metazoa-typ"/>
</dbReference>
<keyword evidence="9" id="KW-1185">Reference proteome</keyword>
<dbReference type="PRINTS" id="PR00741">
    <property type="entry name" value="GLHYDRLASE29"/>
</dbReference>
<dbReference type="SUPFAM" id="SSF49265">
    <property type="entry name" value="Fibronectin type III"/>
    <property type="match status" value="1"/>
</dbReference>
<accession>A0A227NV82</accession>
<dbReference type="Proteomes" id="UP000214684">
    <property type="component" value="Unassembled WGS sequence"/>
</dbReference>
<evidence type="ECO:0000256" key="4">
    <source>
        <dbReference type="ARBA" id="ARBA00022729"/>
    </source>
</evidence>
<dbReference type="InterPro" id="IPR057739">
    <property type="entry name" value="Glyco_hydro_29_N"/>
</dbReference>
<protein>
    <recommendedName>
        <fullName evidence="3">alpha-L-fucosidase</fullName>
        <ecNumber evidence="3">3.2.1.51</ecNumber>
    </recommendedName>
</protein>
<dbReference type="InterPro" id="IPR013783">
    <property type="entry name" value="Ig-like_fold"/>
</dbReference>
<dbReference type="CDD" id="cd00063">
    <property type="entry name" value="FN3"/>
    <property type="match status" value="1"/>
</dbReference>
<keyword evidence="6" id="KW-0326">Glycosidase</keyword>
<organism evidence="8 9">
    <name type="scientific">Flavobacterium araucananum</name>
    <dbReference type="NCBI Taxonomy" id="946678"/>
    <lineage>
        <taxon>Bacteria</taxon>
        <taxon>Pseudomonadati</taxon>
        <taxon>Bacteroidota</taxon>
        <taxon>Flavobacteriia</taxon>
        <taxon>Flavobacteriales</taxon>
        <taxon>Flavobacteriaceae</taxon>
        <taxon>Flavobacterium</taxon>
    </lineage>
</organism>
<dbReference type="InterPro" id="IPR008979">
    <property type="entry name" value="Galactose-bd-like_sf"/>
</dbReference>
<dbReference type="InterPro" id="IPR019282">
    <property type="entry name" value="Glycoamylase-like_cons_dom"/>
</dbReference>
<dbReference type="SMART" id="SM00812">
    <property type="entry name" value="Alpha_L_fucos"/>
    <property type="match status" value="1"/>
</dbReference>
<dbReference type="InterPro" id="IPR000933">
    <property type="entry name" value="Glyco_hydro_29"/>
</dbReference>
<dbReference type="RefSeq" id="WP_109746156.1">
    <property type="nucleotide sequence ID" value="NZ_MUGS01000051.1"/>
</dbReference>
<feature type="domain" description="Fibronectin type-III" evidence="7">
    <location>
        <begin position="592"/>
        <end position="675"/>
    </location>
</feature>
<evidence type="ECO:0000256" key="1">
    <source>
        <dbReference type="ARBA" id="ARBA00004071"/>
    </source>
</evidence>
<keyword evidence="4" id="KW-0732">Signal</keyword>
<evidence type="ECO:0000256" key="3">
    <source>
        <dbReference type="ARBA" id="ARBA00012662"/>
    </source>
</evidence>
<dbReference type="GO" id="GO:0005764">
    <property type="term" value="C:lysosome"/>
    <property type="evidence" value="ECO:0007669"/>
    <property type="project" value="TreeGrafter"/>
</dbReference>